<protein>
    <submittedName>
        <fullName evidence="1">DUF1010 domain-containing protein</fullName>
    </submittedName>
</protein>
<evidence type="ECO:0000313" key="2">
    <source>
        <dbReference type="Proteomes" id="UP001595693"/>
    </source>
</evidence>
<organism evidence="1 2">
    <name type="scientific">Acidovorax facilis</name>
    <dbReference type="NCBI Taxonomy" id="12917"/>
    <lineage>
        <taxon>Bacteria</taxon>
        <taxon>Pseudomonadati</taxon>
        <taxon>Pseudomonadota</taxon>
        <taxon>Betaproteobacteria</taxon>
        <taxon>Burkholderiales</taxon>
        <taxon>Comamonadaceae</taxon>
        <taxon>Acidovorax</taxon>
    </lineage>
</organism>
<accession>A0ABV8DFP8</accession>
<dbReference type="RefSeq" id="WP_353848507.1">
    <property type="nucleotide sequence ID" value="NZ_JAMXAX010000225.1"/>
</dbReference>
<name>A0ABV8DFP8_9BURK</name>
<dbReference type="EMBL" id="JBHSAJ010000065">
    <property type="protein sequence ID" value="MFC3937350.1"/>
    <property type="molecule type" value="Genomic_DNA"/>
</dbReference>
<keyword evidence="2" id="KW-1185">Reference proteome</keyword>
<sequence length="61" mass="6249">MASGACAASATSYQSCSALHPSVPSAFAWAAPFSNSGRSLLAFGSHCSSQPTATRRLNSER</sequence>
<evidence type="ECO:0000313" key="1">
    <source>
        <dbReference type="EMBL" id="MFC3937350.1"/>
    </source>
</evidence>
<dbReference type="Pfam" id="PF06231">
    <property type="entry name" value="DUF1010"/>
    <property type="match status" value="1"/>
</dbReference>
<reference evidence="2" key="1">
    <citation type="journal article" date="2019" name="Int. J. Syst. Evol. Microbiol.">
        <title>The Global Catalogue of Microorganisms (GCM) 10K type strain sequencing project: providing services to taxonomists for standard genome sequencing and annotation.</title>
        <authorList>
            <consortium name="The Broad Institute Genomics Platform"/>
            <consortium name="The Broad Institute Genome Sequencing Center for Infectious Disease"/>
            <person name="Wu L."/>
            <person name="Ma J."/>
        </authorList>
    </citation>
    <scope>NUCLEOTIDE SEQUENCE [LARGE SCALE GENOMIC DNA]</scope>
    <source>
        <strain evidence="2">CCUG 2113</strain>
    </source>
</reference>
<proteinExistence type="predicted"/>
<dbReference type="Proteomes" id="UP001595693">
    <property type="component" value="Unassembled WGS sequence"/>
</dbReference>
<gene>
    <name evidence="1" type="ORF">ACFOW3_22240</name>
</gene>
<dbReference type="InterPro" id="IPR010416">
    <property type="entry name" value="DUF1010"/>
</dbReference>
<comment type="caution">
    <text evidence="1">The sequence shown here is derived from an EMBL/GenBank/DDBJ whole genome shotgun (WGS) entry which is preliminary data.</text>
</comment>